<dbReference type="PROSITE" id="PS50935">
    <property type="entry name" value="SSB"/>
    <property type="match status" value="1"/>
</dbReference>
<comment type="caution">
    <text evidence="3">The sequence shown here is derived from an EMBL/GenBank/DDBJ whole genome shotgun (WGS) entry which is preliminary data.</text>
</comment>
<dbReference type="PANTHER" id="PTHR10302">
    <property type="entry name" value="SINGLE-STRANDED DNA-BINDING PROTEIN"/>
    <property type="match status" value="1"/>
</dbReference>
<evidence type="ECO:0000256" key="2">
    <source>
        <dbReference type="SAM" id="MobiDB-lite"/>
    </source>
</evidence>
<feature type="compositionally biased region" description="Acidic residues" evidence="2">
    <location>
        <begin position="139"/>
        <end position="149"/>
    </location>
</feature>
<feature type="region of interest" description="Disordered" evidence="2">
    <location>
        <begin position="109"/>
        <end position="149"/>
    </location>
</feature>
<sequence length="149" mass="16799">MGSLNKVLIIGNLGQDPELRYLPSGDAVVNLSVATTDRWKDKTTGEDREKVEWHRVSFFGRRAEVIGEFFAKGDPIFVEGSLQTRKWQDKEGNDRYSTDIKGRDFQFLKAKGEGGGSQPRSRAAEDEDQSRTAPADAEKQEEFDDNIPF</sequence>
<dbReference type="GO" id="GO:0003697">
    <property type="term" value="F:single-stranded DNA binding"/>
    <property type="evidence" value="ECO:0007669"/>
    <property type="project" value="InterPro"/>
</dbReference>
<dbReference type="GO" id="GO:0009295">
    <property type="term" value="C:nucleoid"/>
    <property type="evidence" value="ECO:0007669"/>
    <property type="project" value="TreeGrafter"/>
</dbReference>
<dbReference type="InterPro" id="IPR011344">
    <property type="entry name" value="ssDNA-bd"/>
</dbReference>
<dbReference type="Gene3D" id="2.40.50.140">
    <property type="entry name" value="Nucleic acid-binding proteins"/>
    <property type="match status" value="1"/>
</dbReference>
<gene>
    <name evidence="3" type="ORF">LCGC14_0373640</name>
</gene>
<dbReference type="NCBIfam" id="TIGR00621">
    <property type="entry name" value="ssb"/>
    <property type="match status" value="1"/>
</dbReference>
<dbReference type="HAMAP" id="MF_00984">
    <property type="entry name" value="SSB"/>
    <property type="match status" value="1"/>
</dbReference>
<dbReference type="SUPFAM" id="SSF50249">
    <property type="entry name" value="Nucleic acid-binding proteins"/>
    <property type="match status" value="1"/>
</dbReference>
<dbReference type="InterPro" id="IPR000424">
    <property type="entry name" value="Primosome_PriB/ssb"/>
</dbReference>
<dbReference type="EMBL" id="LAZR01000299">
    <property type="protein sequence ID" value="KKN76169.1"/>
    <property type="molecule type" value="Genomic_DNA"/>
</dbReference>
<evidence type="ECO:0008006" key="4">
    <source>
        <dbReference type="Google" id="ProtNLM"/>
    </source>
</evidence>
<dbReference type="InterPro" id="IPR012340">
    <property type="entry name" value="NA-bd_OB-fold"/>
</dbReference>
<evidence type="ECO:0000313" key="3">
    <source>
        <dbReference type="EMBL" id="KKN76169.1"/>
    </source>
</evidence>
<protein>
    <recommendedName>
        <fullName evidence="4">Single-stranded DNA-binding protein</fullName>
    </recommendedName>
</protein>
<keyword evidence="1" id="KW-0238">DNA-binding</keyword>
<dbReference type="PANTHER" id="PTHR10302:SF27">
    <property type="entry name" value="SINGLE-STRANDED DNA-BINDING PROTEIN"/>
    <property type="match status" value="1"/>
</dbReference>
<dbReference type="CDD" id="cd04496">
    <property type="entry name" value="SSB_OBF"/>
    <property type="match status" value="1"/>
</dbReference>
<dbReference type="GO" id="GO:0006260">
    <property type="term" value="P:DNA replication"/>
    <property type="evidence" value="ECO:0007669"/>
    <property type="project" value="InterPro"/>
</dbReference>
<name>A0A0F9TAF4_9ZZZZ</name>
<organism evidence="3">
    <name type="scientific">marine sediment metagenome</name>
    <dbReference type="NCBI Taxonomy" id="412755"/>
    <lineage>
        <taxon>unclassified sequences</taxon>
        <taxon>metagenomes</taxon>
        <taxon>ecological metagenomes</taxon>
    </lineage>
</organism>
<dbReference type="Pfam" id="PF00436">
    <property type="entry name" value="SSB"/>
    <property type="match status" value="1"/>
</dbReference>
<dbReference type="AlphaFoldDB" id="A0A0F9TAF4"/>
<evidence type="ECO:0000256" key="1">
    <source>
        <dbReference type="ARBA" id="ARBA00023125"/>
    </source>
</evidence>
<accession>A0A0F9TAF4</accession>
<proteinExistence type="inferred from homology"/>
<reference evidence="3" key="1">
    <citation type="journal article" date="2015" name="Nature">
        <title>Complex archaea that bridge the gap between prokaryotes and eukaryotes.</title>
        <authorList>
            <person name="Spang A."/>
            <person name="Saw J.H."/>
            <person name="Jorgensen S.L."/>
            <person name="Zaremba-Niedzwiedzka K."/>
            <person name="Martijn J."/>
            <person name="Lind A.E."/>
            <person name="van Eijk R."/>
            <person name="Schleper C."/>
            <person name="Guy L."/>
            <person name="Ettema T.J."/>
        </authorList>
    </citation>
    <scope>NUCLEOTIDE SEQUENCE</scope>
</reference>
<dbReference type="PIRSF" id="PIRSF002070">
    <property type="entry name" value="SSB"/>
    <property type="match status" value="1"/>
</dbReference>